<accession>A0ABX1V629</accession>
<evidence type="ECO:0000313" key="3">
    <source>
        <dbReference type="Proteomes" id="UP000546536"/>
    </source>
</evidence>
<dbReference type="EMBL" id="JABERG010000026">
    <property type="protein sequence ID" value="NNH89011.1"/>
    <property type="molecule type" value="Genomic_DNA"/>
</dbReference>
<evidence type="ECO:0000313" key="2">
    <source>
        <dbReference type="EMBL" id="NNH89011.1"/>
    </source>
</evidence>
<name>A0ABX1V629_9GAMM</name>
<dbReference type="Proteomes" id="UP000546536">
    <property type="component" value="Unassembled WGS sequence"/>
</dbReference>
<dbReference type="RefSeq" id="WP_171545135.1">
    <property type="nucleotide sequence ID" value="NZ_JABERG010000026.1"/>
</dbReference>
<reference evidence="2 3" key="1">
    <citation type="submission" date="2020-04" db="EMBL/GenBank/DDBJ databases">
        <title>Acinetobacter Taxon 24.</title>
        <authorList>
            <person name="Nemec A."/>
            <person name="Radolfova-Krizova L."/>
            <person name="Higgins P.G."/>
            <person name="Spanelova P."/>
        </authorList>
    </citation>
    <scope>NUCLEOTIDE SEQUENCE [LARGE SCALE GENOMIC DNA]</scope>
    <source>
        <strain evidence="2 3">ANC 4279</strain>
    </source>
</reference>
<proteinExistence type="predicted"/>
<keyword evidence="3" id="KW-1185">Reference proteome</keyword>
<dbReference type="Gene3D" id="1.20.5.340">
    <property type="match status" value="1"/>
</dbReference>
<sequence>MKIKYFSVAFISLALVTPLIGCGGNRISEDEYDEMVSEKDQIISEQQEQIQKLNDHIANLEEKINEIDSQVQNFEDQNWREVVPEVEGQIDDLQNEVENSPVESEY</sequence>
<protein>
    <submittedName>
        <fullName evidence="2">BZIP transcription factor</fullName>
    </submittedName>
</protein>
<organism evidence="2 3">
    <name type="scientific">Acinetobacter terrae</name>
    <dbReference type="NCBI Taxonomy" id="2731247"/>
    <lineage>
        <taxon>Bacteria</taxon>
        <taxon>Pseudomonadati</taxon>
        <taxon>Pseudomonadota</taxon>
        <taxon>Gammaproteobacteria</taxon>
        <taxon>Moraxellales</taxon>
        <taxon>Moraxellaceae</taxon>
        <taxon>Acinetobacter</taxon>
        <taxon>Acinetobacter Taxon 24</taxon>
    </lineage>
</organism>
<gene>
    <name evidence="2" type="ORF">HLH13_15135</name>
</gene>
<comment type="caution">
    <text evidence="2">The sequence shown here is derived from an EMBL/GenBank/DDBJ whole genome shotgun (WGS) entry which is preliminary data.</text>
</comment>
<evidence type="ECO:0000256" key="1">
    <source>
        <dbReference type="SAM" id="Coils"/>
    </source>
</evidence>
<feature type="coiled-coil region" evidence="1">
    <location>
        <begin position="36"/>
        <end position="77"/>
    </location>
</feature>
<keyword evidence="1" id="KW-0175">Coiled coil</keyword>